<dbReference type="OrthoDB" id="10407672at2759"/>
<evidence type="ECO:0000256" key="1">
    <source>
        <dbReference type="SAM" id="MobiDB-lite"/>
    </source>
</evidence>
<dbReference type="VEuPathDB" id="AmoebaDB:NfTy_075100"/>
<proteinExistence type="predicted"/>
<feature type="region of interest" description="Disordered" evidence="1">
    <location>
        <begin position="285"/>
        <end position="342"/>
    </location>
</feature>
<feature type="region of interest" description="Disordered" evidence="1">
    <location>
        <begin position="73"/>
        <end position="111"/>
    </location>
</feature>
<dbReference type="EMBL" id="VFQX01000053">
    <property type="protein sequence ID" value="KAF0974152.1"/>
    <property type="molecule type" value="Genomic_DNA"/>
</dbReference>
<evidence type="ECO:0000313" key="4">
    <source>
        <dbReference type="Proteomes" id="UP000444721"/>
    </source>
</evidence>
<evidence type="ECO:0000313" key="3">
    <source>
        <dbReference type="EMBL" id="KAF0974152.1"/>
    </source>
</evidence>
<reference evidence="3 4" key="1">
    <citation type="journal article" date="2019" name="Sci. Rep.">
        <title>Nanopore sequencing improves the draft genome of the human pathogenic amoeba Naegleria fowleri.</title>
        <authorList>
            <person name="Liechti N."/>
            <person name="Schurch N."/>
            <person name="Bruggmann R."/>
            <person name="Wittwer M."/>
        </authorList>
    </citation>
    <scope>NUCLEOTIDE SEQUENCE [LARGE SCALE GENOMIC DNA]</scope>
    <source>
        <strain evidence="3 4">ATCC 30894</strain>
    </source>
</reference>
<feature type="compositionally biased region" description="Basic and acidic residues" evidence="1">
    <location>
        <begin position="285"/>
        <end position="341"/>
    </location>
</feature>
<keyword evidence="2" id="KW-0472">Membrane</keyword>
<sequence>MKKQLTKLARGFVGQTNNYEKRVYVLRNLMERTNISTSIRAEYMVPKIIVNSGIIERREYHINYLLNSTNVGSTTASSTTHSEPNDSSGKTEGKEQQQSSSTMEERPLTEEEIKRKKRKRIAFIIAAIIASIGGLITLALYRTMLEIQNLAFFSEMIETLHMNNDVSVLKNAIFSLEEGFKILDNGELSTEELNSLKQIFGDFDSVKSIRLLGPNWVEHIVHRLYILSKDIASWTDFQVFFKESRIYYFFPIVNKETGSVAVMKVALLLDERHIAEIKRLREKTKMEMEAKQKKEKEEKLQRQKRQKINEERAKKGEPPLEDEPEKKPEPVEEKHEEDKPIEVPPIEIESIHICDAAPFAEAFDQNFFSQHDNHHLYGLKELTYNWPYGASYSGGKSELLIFRNPNVSKKVPVLFTSFGSLNAPSANSKLGHFYFENLDNERVKLDARNVFKQ</sequence>
<dbReference type="OMA" id="YYFFPIV"/>
<dbReference type="GeneID" id="68113980"/>
<dbReference type="AlphaFoldDB" id="A0A6A5BH71"/>
<keyword evidence="4" id="KW-1185">Reference proteome</keyword>
<gene>
    <name evidence="3" type="ORF">FDP41_006762</name>
</gene>
<keyword evidence="2" id="KW-1133">Transmembrane helix</keyword>
<keyword evidence="2" id="KW-0812">Transmembrane</keyword>
<evidence type="ECO:0000256" key="2">
    <source>
        <dbReference type="SAM" id="Phobius"/>
    </source>
</evidence>
<organism evidence="3 4">
    <name type="scientific">Naegleria fowleri</name>
    <name type="common">Brain eating amoeba</name>
    <dbReference type="NCBI Taxonomy" id="5763"/>
    <lineage>
        <taxon>Eukaryota</taxon>
        <taxon>Discoba</taxon>
        <taxon>Heterolobosea</taxon>
        <taxon>Tetramitia</taxon>
        <taxon>Eutetramitia</taxon>
        <taxon>Vahlkampfiidae</taxon>
        <taxon>Naegleria</taxon>
    </lineage>
</organism>
<protein>
    <submittedName>
        <fullName evidence="3">Uncharacterized protein</fullName>
    </submittedName>
</protein>
<name>A0A6A5BH71_NAEFO</name>
<feature type="transmembrane region" description="Helical" evidence="2">
    <location>
        <begin position="121"/>
        <end position="141"/>
    </location>
</feature>
<dbReference type="Proteomes" id="UP000444721">
    <property type="component" value="Unassembled WGS sequence"/>
</dbReference>
<dbReference type="VEuPathDB" id="AmoebaDB:NF0065100"/>
<dbReference type="VEuPathDB" id="AmoebaDB:FDP41_006762"/>
<accession>A0A6A5BH71</accession>
<comment type="caution">
    <text evidence="3">The sequence shown here is derived from an EMBL/GenBank/DDBJ whole genome shotgun (WGS) entry which is preliminary data.</text>
</comment>
<feature type="compositionally biased region" description="Polar residues" evidence="1">
    <location>
        <begin position="73"/>
        <end position="88"/>
    </location>
</feature>
<dbReference type="RefSeq" id="XP_044558865.1">
    <property type="nucleotide sequence ID" value="XM_044710432.1"/>
</dbReference>